<proteinExistence type="predicted"/>
<name>C9ZYR4_TRYB9</name>
<evidence type="ECO:0000313" key="1">
    <source>
        <dbReference type="EMBL" id="CBH14563.1"/>
    </source>
</evidence>
<protein>
    <submittedName>
        <fullName evidence="1">Uncharacterized protein</fullName>
    </submittedName>
</protein>
<reference evidence="2" key="1">
    <citation type="journal article" date="2010" name="PLoS Negl. Trop. Dis.">
        <title>The genome sequence of Trypanosoma brucei gambiense, causative agent of chronic human african trypanosomiasis.</title>
        <authorList>
            <person name="Jackson A.P."/>
            <person name="Sanders M."/>
            <person name="Berry A."/>
            <person name="McQuillan J."/>
            <person name="Aslett M.A."/>
            <person name="Quail M.A."/>
            <person name="Chukualim B."/>
            <person name="Capewell P."/>
            <person name="MacLeod A."/>
            <person name="Melville S.E."/>
            <person name="Gibson W."/>
            <person name="Barry J.D."/>
            <person name="Berriman M."/>
            <person name="Hertz-Fowler C."/>
        </authorList>
    </citation>
    <scope>NUCLEOTIDE SEQUENCE [LARGE SCALE GENOMIC DNA]</scope>
    <source>
        <strain evidence="2">MHOM/CI/86/DAL972</strain>
    </source>
</reference>
<organism evidence="1 2">
    <name type="scientific">Trypanosoma brucei gambiense (strain MHOM/CI/86/DAL972)</name>
    <dbReference type="NCBI Taxonomy" id="679716"/>
    <lineage>
        <taxon>Eukaryota</taxon>
        <taxon>Discoba</taxon>
        <taxon>Euglenozoa</taxon>
        <taxon>Kinetoplastea</taxon>
        <taxon>Metakinetoplastina</taxon>
        <taxon>Trypanosomatida</taxon>
        <taxon>Trypanosomatidae</taxon>
        <taxon>Trypanosoma</taxon>
    </lineage>
</organism>
<dbReference type="RefSeq" id="XP_011776829.1">
    <property type="nucleotide sequence ID" value="XM_011778527.1"/>
</dbReference>
<dbReference type="AlphaFoldDB" id="C9ZYR4"/>
<gene>
    <name evidence="1" type="ORF">TbgDal_IX6390</name>
</gene>
<dbReference type="KEGG" id="tbg:TbgDal_IX6390"/>
<dbReference type="EMBL" id="FN554972">
    <property type="protein sequence ID" value="CBH14563.1"/>
    <property type="molecule type" value="Genomic_DNA"/>
</dbReference>
<evidence type="ECO:0000313" key="2">
    <source>
        <dbReference type="Proteomes" id="UP000002316"/>
    </source>
</evidence>
<dbReference type="GeneID" id="23860674"/>
<dbReference type="Proteomes" id="UP000002316">
    <property type="component" value="Chromosome 9"/>
</dbReference>
<accession>C9ZYR4</accession>
<sequence>MLRASFFFGGGELCKYLRIVYGVFTLWEIGCLFHVVLQPNIVNMSVCVYGQAKTHLPAVANYNSFFR</sequence>